<keyword evidence="3 7" id="KW-0521">NADP</keyword>
<dbReference type="Gene3D" id="3.40.50.10860">
    <property type="entry name" value="Leucine Dehydrogenase, chain A, domain 1"/>
    <property type="match status" value="1"/>
</dbReference>
<name>A0A399QZ03_9PROT</name>
<evidence type="ECO:0000256" key="6">
    <source>
        <dbReference type="ARBA" id="ARBA00049442"/>
    </source>
</evidence>
<evidence type="ECO:0000313" key="11">
    <source>
        <dbReference type="EMBL" id="RIJ24108.1"/>
    </source>
</evidence>
<dbReference type="UniPathway" id="UPA00053">
    <property type="reaction ID" value="UER00087"/>
</dbReference>
<accession>A0A399QZ03</accession>
<comment type="similarity">
    <text evidence="7">Belongs to the shikimate dehydrogenase family.</text>
</comment>
<feature type="binding site" evidence="7">
    <location>
        <begin position="14"/>
        <end position="16"/>
    </location>
    <ligand>
        <name>shikimate</name>
        <dbReference type="ChEBI" id="CHEBI:36208"/>
    </ligand>
</feature>
<dbReference type="OrthoDB" id="9792692at2"/>
<dbReference type="InterPro" id="IPR046346">
    <property type="entry name" value="Aminoacid_DH-like_N_sf"/>
</dbReference>
<comment type="caution">
    <text evidence="11">The sequence shown here is derived from an EMBL/GenBank/DDBJ whole genome shotgun (WGS) entry which is preliminary data.</text>
</comment>
<dbReference type="GO" id="GO:0004764">
    <property type="term" value="F:shikimate 3-dehydrogenase (NADP+) activity"/>
    <property type="evidence" value="ECO:0007669"/>
    <property type="project" value="UniProtKB-UniRule"/>
</dbReference>
<dbReference type="InterPro" id="IPR041121">
    <property type="entry name" value="SDH_C"/>
</dbReference>
<keyword evidence="4 7" id="KW-0560">Oxidoreductase</keyword>
<dbReference type="PANTHER" id="PTHR21089">
    <property type="entry name" value="SHIKIMATE DEHYDROGENASE"/>
    <property type="match status" value="1"/>
</dbReference>
<evidence type="ECO:0000313" key="12">
    <source>
        <dbReference type="Proteomes" id="UP000265431"/>
    </source>
</evidence>
<sequence>MIRLAVIGDPVGHSLSPLIHMTWIDALGLEASYESIRVPDGETAAALDDLEQQDFQGLNVTLPHKQAVLAKVTATSAAVKAIGAANTLSRLPGGGWHADNTDAPGLIAALARIGFADFKGKTVLVLGAGGAARAGLFALDRAGADIILLNRTVEKAEQVLTECCSRAHLSGPLDALAEHAGRADFVINTTSAGHGGAHIPLPAGDGRLFFDMTYGNPAAVQLAHARAQGWKTEDGLGMLVGQAAESFSIWFDGVRPDIDIALAACRASLEQNL</sequence>
<feature type="binding site" evidence="7">
    <location>
        <position position="61"/>
    </location>
    <ligand>
        <name>shikimate</name>
        <dbReference type="ChEBI" id="CHEBI:36208"/>
    </ligand>
</feature>
<dbReference type="EMBL" id="QWGB01000005">
    <property type="protein sequence ID" value="RIJ24108.1"/>
    <property type="molecule type" value="Genomic_DNA"/>
</dbReference>
<dbReference type="PANTHER" id="PTHR21089:SF1">
    <property type="entry name" value="BIFUNCTIONAL 3-DEHYDROQUINATE DEHYDRATASE_SHIKIMATE DEHYDROGENASE, CHLOROPLASTIC"/>
    <property type="match status" value="1"/>
</dbReference>
<comment type="caution">
    <text evidence="7">Lacks conserved residue(s) required for the propagation of feature annotation.</text>
</comment>
<evidence type="ECO:0000259" key="9">
    <source>
        <dbReference type="Pfam" id="PF08501"/>
    </source>
</evidence>
<dbReference type="Pfam" id="PF18317">
    <property type="entry name" value="SDH_C"/>
    <property type="match status" value="1"/>
</dbReference>
<feature type="domain" description="Shikimate dehydrogenase substrate binding N-terminal" evidence="9">
    <location>
        <begin position="6"/>
        <end position="88"/>
    </location>
</feature>
<keyword evidence="5 7" id="KW-0057">Aromatic amino acid biosynthesis</keyword>
<evidence type="ECO:0000259" key="8">
    <source>
        <dbReference type="Pfam" id="PF01488"/>
    </source>
</evidence>
<feature type="domain" description="Quinate/shikimate 5-dehydrogenase/glutamyl-tRNA reductase" evidence="8">
    <location>
        <begin position="110"/>
        <end position="193"/>
    </location>
</feature>
<dbReference type="GO" id="GO:0005829">
    <property type="term" value="C:cytosol"/>
    <property type="evidence" value="ECO:0007669"/>
    <property type="project" value="TreeGrafter"/>
</dbReference>
<feature type="binding site" evidence="7">
    <location>
        <position position="212"/>
    </location>
    <ligand>
        <name>NADP(+)</name>
        <dbReference type="ChEBI" id="CHEBI:58349"/>
    </ligand>
</feature>
<protein>
    <recommendedName>
        <fullName evidence="2 7">Shikimate dehydrogenase (NADP(+))</fullName>
        <shortName evidence="7">SDH</shortName>
        <ecNumber evidence="2 7">1.1.1.25</ecNumber>
    </recommendedName>
</protein>
<feature type="binding site" evidence="7">
    <location>
        <begin position="150"/>
        <end position="155"/>
    </location>
    <ligand>
        <name>NADP(+)</name>
        <dbReference type="ChEBI" id="CHEBI:58349"/>
    </ligand>
</feature>
<proteinExistence type="inferred from homology"/>
<gene>
    <name evidence="7" type="primary">aroE</name>
    <name evidence="11" type="ORF">D1224_07655</name>
</gene>
<feature type="active site" description="Proton acceptor" evidence="7">
    <location>
        <position position="65"/>
    </location>
</feature>
<dbReference type="EC" id="1.1.1.25" evidence="2 7"/>
<dbReference type="RefSeq" id="WP_119379297.1">
    <property type="nucleotide sequence ID" value="NZ_QWGB01000005.1"/>
</dbReference>
<reference evidence="11 12" key="1">
    <citation type="submission" date="2018-08" db="EMBL/GenBank/DDBJ databases">
        <title>Henriciella mobilis sp. nov., isolated from seawater.</title>
        <authorList>
            <person name="Cheng H."/>
            <person name="Wu Y.-H."/>
            <person name="Xu X.-W."/>
            <person name="Guo L.-L."/>
        </authorList>
    </citation>
    <scope>NUCLEOTIDE SEQUENCE [LARGE SCALE GENOMIC DNA]</scope>
    <source>
        <strain evidence="11 12">CCUG66934</strain>
    </source>
</reference>
<dbReference type="Pfam" id="PF01488">
    <property type="entry name" value="Shikimate_DH"/>
    <property type="match status" value="1"/>
</dbReference>
<keyword evidence="12" id="KW-1185">Reference proteome</keyword>
<feature type="binding site" evidence="7">
    <location>
        <position position="214"/>
    </location>
    <ligand>
        <name>shikimate</name>
        <dbReference type="ChEBI" id="CHEBI:36208"/>
    </ligand>
</feature>
<feature type="binding site" evidence="7">
    <location>
        <begin position="127"/>
        <end position="131"/>
    </location>
    <ligand>
        <name>NADP(+)</name>
        <dbReference type="ChEBI" id="CHEBI:58349"/>
    </ligand>
</feature>
<feature type="binding site" evidence="7">
    <location>
        <position position="86"/>
    </location>
    <ligand>
        <name>shikimate</name>
        <dbReference type="ChEBI" id="CHEBI:36208"/>
    </ligand>
</feature>
<dbReference type="GO" id="GO:0050661">
    <property type="term" value="F:NADP binding"/>
    <property type="evidence" value="ECO:0007669"/>
    <property type="project" value="TreeGrafter"/>
</dbReference>
<dbReference type="Gene3D" id="3.40.50.720">
    <property type="entry name" value="NAD(P)-binding Rossmann-like Domain"/>
    <property type="match status" value="1"/>
</dbReference>
<evidence type="ECO:0000259" key="10">
    <source>
        <dbReference type="Pfam" id="PF18317"/>
    </source>
</evidence>
<feature type="binding site" evidence="7">
    <location>
        <position position="102"/>
    </location>
    <ligand>
        <name>shikimate</name>
        <dbReference type="ChEBI" id="CHEBI:36208"/>
    </ligand>
</feature>
<dbReference type="Pfam" id="PF08501">
    <property type="entry name" value="Shikimate_dh_N"/>
    <property type="match status" value="1"/>
</dbReference>
<dbReference type="InterPro" id="IPR022893">
    <property type="entry name" value="Shikimate_DH_fam"/>
</dbReference>
<dbReference type="GO" id="GO:0009073">
    <property type="term" value="P:aromatic amino acid family biosynthetic process"/>
    <property type="evidence" value="ECO:0007669"/>
    <property type="project" value="UniProtKB-KW"/>
</dbReference>
<keyword evidence="7" id="KW-0028">Amino-acid biosynthesis</keyword>
<dbReference type="CDD" id="cd01065">
    <property type="entry name" value="NAD_bind_Shikimate_DH"/>
    <property type="match status" value="1"/>
</dbReference>
<evidence type="ECO:0000256" key="5">
    <source>
        <dbReference type="ARBA" id="ARBA00023141"/>
    </source>
</evidence>
<evidence type="ECO:0000256" key="2">
    <source>
        <dbReference type="ARBA" id="ARBA00012962"/>
    </source>
</evidence>
<evidence type="ECO:0000256" key="1">
    <source>
        <dbReference type="ARBA" id="ARBA00004871"/>
    </source>
</evidence>
<comment type="function">
    <text evidence="7">Involved in the biosynthesis of the chorismate, which leads to the biosynthesis of aromatic amino acids. Catalyzes the reversible NADPH linked reduction of 3-dehydroshikimate (DHSA) to yield shikimate (SA).</text>
</comment>
<dbReference type="InterPro" id="IPR006151">
    <property type="entry name" value="Shikm_DH/Glu-tRNA_Rdtase"/>
</dbReference>
<organism evidence="11 12">
    <name type="scientific">Henriciella barbarensis</name>
    <dbReference type="NCBI Taxonomy" id="86342"/>
    <lineage>
        <taxon>Bacteria</taxon>
        <taxon>Pseudomonadati</taxon>
        <taxon>Pseudomonadota</taxon>
        <taxon>Alphaproteobacteria</taxon>
        <taxon>Hyphomonadales</taxon>
        <taxon>Hyphomonadaceae</taxon>
        <taxon>Henriciella</taxon>
    </lineage>
</organism>
<feature type="binding site" evidence="7">
    <location>
        <position position="235"/>
    </location>
    <ligand>
        <name>NADP(+)</name>
        <dbReference type="ChEBI" id="CHEBI:58349"/>
    </ligand>
</feature>
<feature type="domain" description="SDH C-terminal" evidence="10">
    <location>
        <begin position="235"/>
        <end position="265"/>
    </location>
</feature>
<dbReference type="GO" id="GO:0019632">
    <property type="term" value="P:shikimate metabolic process"/>
    <property type="evidence" value="ECO:0007669"/>
    <property type="project" value="TreeGrafter"/>
</dbReference>
<dbReference type="GO" id="GO:0008652">
    <property type="term" value="P:amino acid biosynthetic process"/>
    <property type="evidence" value="ECO:0007669"/>
    <property type="project" value="UniProtKB-KW"/>
</dbReference>
<evidence type="ECO:0000256" key="7">
    <source>
        <dbReference type="HAMAP-Rule" id="MF_00222"/>
    </source>
</evidence>
<feature type="binding site" evidence="7">
    <location>
        <position position="242"/>
    </location>
    <ligand>
        <name>shikimate</name>
        <dbReference type="ChEBI" id="CHEBI:36208"/>
    </ligand>
</feature>
<dbReference type="InterPro" id="IPR013708">
    <property type="entry name" value="Shikimate_DH-bd_N"/>
</dbReference>
<comment type="subunit">
    <text evidence="7">Homodimer.</text>
</comment>
<dbReference type="HAMAP" id="MF_00222">
    <property type="entry name" value="Shikimate_DH_AroE"/>
    <property type="match status" value="1"/>
</dbReference>
<evidence type="ECO:0000256" key="4">
    <source>
        <dbReference type="ARBA" id="ARBA00023002"/>
    </source>
</evidence>
<evidence type="ECO:0000256" key="3">
    <source>
        <dbReference type="ARBA" id="ARBA00022857"/>
    </source>
</evidence>
<dbReference type="Proteomes" id="UP000265431">
    <property type="component" value="Unassembled WGS sequence"/>
</dbReference>
<dbReference type="SUPFAM" id="SSF53223">
    <property type="entry name" value="Aminoacid dehydrogenase-like, N-terminal domain"/>
    <property type="match status" value="1"/>
</dbReference>
<dbReference type="AlphaFoldDB" id="A0A399QZ03"/>
<dbReference type="InterPro" id="IPR036291">
    <property type="entry name" value="NAD(P)-bd_dom_sf"/>
</dbReference>
<dbReference type="SUPFAM" id="SSF51735">
    <property type="entry name" value="NAD(P)-binding Rossmann-fold domains"/>
    <property type="match status" value="1"/>
</dbReference>
<comment type="catalytic activity">
    <reaction evidence="6 7">
        <text>shikimate + NADP(+) = 3-dehydroshikimate + NADPH + H(+)</text>
        <dbReference type="Rhea" id="RHEA:17737"/>
        <dbReference type="ChEBI" id="CHEBI:15378"/>
        <dbReference type="ChEBI" id="CHEBI:16630"/>
        <dbReference type="ChEBI" id="CHEBI:36208"/>
        <dbReference type="ChEBI" id="CHEBI:57783"/>
        <dbReference type="ChEBI" id="CHEBI:58349"/>
        <dbReference type="EC" id="1.1.1.25"/>
    </reaction>
</comment>
<comment type="pathway">
    <text evidence="1 7">Metabolic intermediate biosynthesis; chorismate biosynthesis; chorismate from D-erythrose 4-phosphate and phosphoenolpyruvate: step 4/7.</text>
</comment>
<dbReference type="GO" id="GO:0009423">
    <property type="term" value="P:chorismate biosynthetic process"/>
    <property type="evidence" value="ECO:0007669"/>
    <property type="project" value="UniProtKB-UniRule"/>
</dbReference>